<dbReference type="PANTHER" id="PTHR22916:SF3">
    <property type="entry name" value="UDP-GLCNAC:BETAGAL BETA-1,3-N-ACETYLGLUCOSAMINYLTRANSFERASE-LIKE PROTEIN 1"/>
    <property type="match status" value="1"/>
</dbReference>
<dbReference type="InterPro" id="IPR029044">
    <property type="entry name" value="Nucleotide-diphossugar_trans"/>
</dbReference>
<dbReference type="Proteomes" id="UP000460949">
    <property type="component" value="Unassembled WGS sequence"/>
</dbReference>
<feature type="domain" description="Glycosyltransferase 2-like" evidence="2">
    <location>
        <begin position="7"/>
        <end position="134"/>
    </location>
</feature>
<proteinExistence type="inferred from homology"/>
<evidence type="ECO:0000313" key="3">
    <source>
        <dbReference type="EMBL" id="MYL20829.1"/>
    </source>
</evidence>
<gene>
    <name evidence="3" type="ORF">GLW04_13080</name>
</gene>
<accession>A0A845DVK3</accession>
<dbReference type="CDD" id="cd00761">
    <property type="entry name" value="Glyco_tranf_GTA_type"/>
    <property type="match status" value="1"/>
</dbReference>
<evidence type="ECO:0000313" key="4">
    <source>
        <dbReference type="Proteomes" id="UP000460949"/>
    </source>
</evidence>
<dbReference type="InterPro" id="IPR001173">
    <property type="entry name" value="Glyco_trans_2-like"/>
</dbReference>
<evidence type="ECO:0000256" key="1">
    <source>
        <dbReference type="ARBA" id="ARBA00006739"/>
    </source>
</evidence>
<dbReference type="GO" id="GO:0016758">
    <property type="term" value="F:hexosyltransferase activity"/>
    <property type="evidence" value="ECO:0007669"/>
    <property type="project" value="UniProtKB-ARBA"/>
</dbReference>
<dbReference type="FunFam" id="3.90.550.10:FF:000130">
    <property type="entry name" value="Family 2 glycosyl transferase"/>
    <property type="match status" value="1"/>
</dbReference>
<protein>
    <submittedName>
        <fullName evidence="3">Glycosyltransferase</fullName>
    </submittedName>
</protein>
<dbReference type="PANTHER" id="PTHR22916">
    <property type="entry name" value="GLYCOSYLTRANSFERASE"/>
    <property type="match status" value="1"/>
</dbReference>
<name>A0A845DVK3_9BACI</name>
<reference evidence="3 4" key="1">
    <citation type="submission" date="2019-11" db="EMBL/GenBank/DDBJ databases">
        <title>Genome sequences of 17 halophilic strains isolated from different environments.</title>
        <authorList>
            <person name="Furrow R.E."/>
        </authorList>
    </citation>
    <scope>NUCLEOTIDE SEQUENCE [LARGE SCALE GENOMIC DNA]</scope>
    <source>
        <strain evidence="3 4">22511_23_Filter</strain>
    </source>
</reference>
<dbReference type="Pfam" id="PF00535">
    <property type="entry name" value="Glycos_transf_2"/>
    <property type="match status" value="1"/>
</dbReference>
<dbReference type="EMBL" id="WMET01000003">
    <property type="protein sequence ID" value="MYL20829.1"/>
    <property type="molecule type" value="Genomic_DNA"/>
</dbReference>
<comment type="similarity">
    <text evidence="1">Belongs to the glycosyltransferase 2 family.</text>
</comment>
<organism evidence="3 4">
    <name type="scientific">Halobacillus litoralis</name>
    <dbReference type="NCBI Taxonomy" id="45668"/>
    <lineage>
        <taxon>Bacteria</taxon>
        <taxon>Bacillati</taxon>
        <taxon>Bacillota</taxon>
        <taxon>Bacilli</taxon>
        <taxon>Bacillales</taxon>
        <taxon>Bacillaceae</taxon>
        <taxon>Halobacillus</taxon>
    </lineage>
</organism>
<dbReference type="Gene3D" id="3.90.550.10">
    <property type="entry name" value="Spore Coat Polysaccharide Biosynthesis Protein SpsA, Chain A"/>
    <property type="match status" value="1"/>
</dbReference>
<dbReference type="SUPFAM" id="SSF53448">
    <property type="entry name" value="Nucleotide-diphospho-sugar transferases"/>
    <property type="match status" value="1"/>
</dbReference>
<evidence type="ECO:0000259" key="2">
    <source>
        <dbReference type="Pfam" id="PF00535"/>
    </source>
</evidence>
<dbReference type="AlphaFoldDB" id="A0A845DVK3"/>
<keyword evidence="3" id="KW-0808">Transferase</keyword>
<comment type="caution">
    <text evidence="3">The sequence shown here is derived from an EMBL/GenBank/DDBJ whole genome shotgun (WGS) entry which is preliminary data.</text>
</comment>
<sequence length="254" mass="29558">MSNDRVSIITPAYHAAGHIMETIRTVQHQTYTDWEMIIVDDCSRDETVSIVRKAQEEDDRIRLICLHENKGPAYARNRAIESAQGRYLAFLDSDDLWMPEKLEKQVSFMKNRHAAFSFTAYKMMKESGEETSLIFKAPSEVRYKDLLKNTSIGTLTVMLDRRRFGSIRMPLYRDCSEDYGLWLMLLSSGSTAYGLNEPLAFYRKCSDSLSSNKWKSAKKTWNTYRKVKGINGVRSLWYFMNYTVHGVKKHFRPV</sequence>